<sequence length="675" mass="71500">MRGQALALGVDRPQAQSGLGQPLNLLFPLRLSPGETLSADCVQAEVLAGESRIAAGQLRIQLEGASEAAVQGVRLRSAVAIDEPIISINLSVGCPARLVRQYSALIDPPNAQNQGTGDEVRAPSPRNYSPAMRAALASAGAQPADLLGDMPQAPAVAASGKPAPLPAGVGVPGRAEVEAVRPKSRPKPKAEETRPPKTGSQPASMPRLRLDASEEDLPPVLAQAASASPASSDKALSDAEALQRLQQLEEGLGKLRRDKQGAEARIQALRSELARSGEVEPWSALNLGLIAAALGLAGLSGYLWLSRQRERSLHEAAWWQESKTANAAAEAAEPEAAGAPAAPAPSVKPPVAPALGASGSAAQRFPDEQTIVLPHVFEAEALPEMPLGRPPSQGDEGQVHDMYSLGRGLSVVAALQAEPGQARPSGFGGLEPVSIQLVEASEDKGLEWPGPQLPLPAPARSAAVDKPADAAHVSVEELIDLEQQVDFFLVLGQTEAAVELLLVHIHTETVSALPYLNLMEIYQRQGNRTGFNEIADRFARRFHGLPPTWGQDMRQGRHLEAYTEVMSMLQLGWPNSHGSMATVQSLLAKGDEQSIGFELPAYLDLLLLYSVARDLSEQEVRNESVDLFLPLDAPAQGEAGMNLMATMVWQTPVQPPAQDAGVDILLDEAPLIRKV</sequence>
<reference evidence="3 4" key="1">
    <citation type="submission" date="2020-08" db="EMBL/GenBank/DDBJ databases">
        <title>Functional genomics of gut bacteria from endangered species of beetles.</title>
        <authorList>
            <person name="Carlos-Shanley C."/>
        </authorList>
    </citation>
    <scope>NUCLEOTIDE SEQUENCE [LARGE SCALE GENOMIC DNA]</scope>
    <source>
        <strain evidence="3 4">S00239</strain>
    </source>
</reference>
<name>A0A840L844_9BURK</name>
<gene>
    <name evidence="3" type="ORF">HNP55_000072</name>
</gene>
<proteinExistence type="predicted"/>
<evidence type="ECO:0000256" key="2">
    <source>
        <dbReference type="SAM" id="MobiDB-lite"/>
    </source>
</evidence>
<organism evidence="3 4">
    <name type="scientific">Roseateles oligotrophus</name>
    <dbReference type="NCBI Taxonomy" id="1769250"/>
    <lineage>
        <taxon>Bacteria</taxon>
        <taxon>Pseudomonadati</taxon>
        <taxon>Pseudomonadota</taxon>
        <taxon>Betaproteobacteria</taxon>
        <taxon>Burkholderiales</taxon>
        <taxon>Sphaerotilaceae</taxon>
        <taxon>Roseateles</taxon>
    </lineage>
</organism>
<dbReference type="AlphaFoldDB" id="A0A840L844"/>
<dbReference type="Proteomes" id="UP000562027">
    <property type="component" value="Unassembled WGS sequence"/>
</dbReference>
<evidence type="ECO:0000313" key="3">
    <source>
        <dbReference type="EMBL" id="MBB4841577.1"/>
    </source>
</evidence>
<feature type="compositionally biased region" description="Low complexity" evidence="2">
    <location>
        <begin position="325"/>
        <end position="341"/>
    </location>
</feature>
<feature type="region of interest" description="Disordered" evidence="2">
    <location>
        <begin position="107"/>
        <end position="127"/>
    </location>
</feature>
<feature type="compositionally biased region" description="Pro residues" evidence="2">
    <location>
        <begin position="342"/>
        <end position="352"/>
    </location>
</feature>
<keyword evidence="4" id="KW-1185">Reference proteome</keyword>
<evidence type="ECO:0000313" key="4">
    <source>
        <dbReference type="Proteomes" id="UP000562027"/>
    </source>
</evidence>
<accession>A0A840L844</accession>
<feature type="coiled-coil region" evidence="1">
    <location>
        <begin position="245"/>
        <end position="272"/>
    </location>
</feature>
<feature type="region of interest" description="Disordered" evidence="2">
    <location>
        <begin position="145"/>
        <end position="206"/>
    </location>
</feature>
<evidence type="ECO:0000256" key="1">
    <source>
        <dbReference type="SAM" id="Coils"/>
    </source>
</evidence>
<feature type="compositionally biased region" description="Low complexity" evidence="2">
    <location>
        <begin position="160"/>
        <end position="173"/>
    </location>
</feature>
<comment type="caution">
    <text evidence="3">The sequence shown here is derived from an EMBL/GenBank/DDBJ whole genome shotgun (WGS) entry which is preliminary data.</text>
</comment>
<feature type="region of interest" description="Disordered" evidence="2">
    <location>
        <begin position="324"/>
        <end position="360"/>
    </location>
</feature>
<dbReference type="RefSeq" id="WP_184294887.1">
    <property type="nucleotide sequence ID" value="NZ_JACHLP010000001.1"/>
</dbReference>
<evidence type="ECO:0008006" key="5">
    <source>
        <dbReference type="Google" id="ProtNLM"/>
    </source>
</evidence>
<keyword evidence="1" id="KW-0175">Coiled coil</keyword>
<dbReference type="EMBL" id="JACHLP010000001">
    <property type="protein sequence ID" value="MBB4841577.1"/>
    <property type="molecule type" value="Genomic_DNA"/>
</dbReference>
<protein>
    <recommendedName>
        <fullName evidence="5">Tfp pilus assembly protein FimV</fullName>
    </recommendedName>
</protein>